<feature type="region of interest" description="Disordered" evidence="1">
    <location>
        <begin position="1"/>
        <end position="105"/>
    </location>
</feature>
<sequence length="216" mass="24178">MTDVPSTSAGQSVGGTATKSSSEDKAARRGARDAERKRRRRAEDAQLREREAAERRQRRAAAPDSAALKRKRRQEDPDFRKREAECKRRRREADPDAARERKRAEVAAWRGKQYATPNARFPIHSLFTLPTKKPSCSKHGFSGSTIESAAMDAADTSEYPLDPDDGSWFTATRRHKPKTATNSAPESLPAKNEVTPRLPTVPVDDFKVIFRPRGGH</sequence>
<gene>
    <name evidence="2" type="ORF">HPB51_023956</name>
</gene>
<feature type="region of interest" description="Disordered" evidence="1">
    <location>
        <begin position="156"/>
        <end position="198"/>
    </location>
</feature>
<keyword evidence="3" id="KW-1185">Reference proteome</keyword>
<comment type="caution">
    <text evidence="2">The sequence shown here is derived from an EMBL/GenBank/DDBJ whole genome shotgun (WGS) entry which is preliminary data.</text>
</comment>
<evidence type="ECO:0000256" key="1">
    <source>
        <dbReference type="SAM" id="MobiDB-lite"/>
    </source>
</evidence>
<organism evidence="2 3">
    <name type="scientific">Rhipicephalus microplus</name>
    <name type="common">Cattle tick</name>
    <name type="synonym">Boophilus microplus</name>
    <dbReference type="NCBI Taxonomy" id="6941"/>
    <lineage>
        <taxon>Eukaryota</taxon>
        <taxon>Metazoa</taxon>
        <taxon>Ecdysozoa</taxon>
        <taxon>Arthropoda</taxon>
        <taxon>Chelicerata</taxon>
        <taxon>Arachnida</taxon>
        <taxon>Acari</taxon>
        <taxon>Parasitiformes</taxon>
        <taxon>Ixodida</taxon>
        <taxon>Ixodoidea</taxon>
        <taxon>Ixodidae</taxon>
        <taxon>Rhipicephalinae</taxon>
        <taxon>Rhipicephalus</taxon>
        <taxon>Boophilus</taxon>
    </lineage>
</organism>
<reference evidence="2" key="2">
    <citation type="submission" date="2021-09" db="EMBL/GenBank/DDBJ databases">
        <authorList>
            <person name="Jia N."/>
            <person name="Wang J."/>
            <person name="Shi W."/>
            <person name="Du L."/>
            <person name="Sun Y."/>
            <person name="Zhan W."/>
            <person name="Jiang J."/>
            <person name="Wang Q."/>
            <person name="Zhang B."/>
            <person name="Ji P."/>
            <person name="Sakyi L.B."/>
            <person name="Cui X."/>
            <person name="Yuan T."/>
            <person name="Jiang B."/>
            <person name="Yang W."/>
            <person name="Lam T.T.-Y."/>
            <person name="Chang Q."/>
            <person name="Ding S."/>
            <person name="Wang X."/>
            <person name="Zhu J."/>
            <person name="Ruan X."/>
            <person name="Zhao L."/>
            <person name="Wei J."/>
            <person name="Que T."/>
            <person name="Du C."/>
            <person name="Cheng J."/>
            <person name="Dai P."/>
            <person name="Han X."/>
            <person name="Huang E."/>
            <person name="Gao Y."/>
            <person name="Liu J."/>
            <person name="Shao H."/>
            <person name="Ye R."/>
            <person name="Li L."/>
            <person name="Wei W."/>
            <person name="Wang X."/>
            <person name="Wang C."/>
            <person name="Huo Q."/>
            <person name="Li W."/>
            <person name="Guo W."/>
            <person name="Chen H."/>
            <person name="Chen S."/>
            <person name="Zhou L."/>
            <person name="Zhou L."/>
            <person name="Ni X."/>
            <person name="Tian J."/>
            <person name="Zhou Y."/>
            <person name="Sheng Y."/>
            <person name="Liu T."/>
            <person name="Pan Y."/>
            <person name="Xia L."/>
            <person name="Li J."/>
            <person name="Zhao F."/>
            <person name="Cao W."/>
        </authorList>
    </citation>
    <scope>NUCLEOTIDE SEQUENCE</scope>
    <source>
        <strain evidence="2">Rmic-2018</strain>
        <tissue evidence="2">Larvae</tissue>
    </source>
</reference>
<reference evidence="2" key="1">
    <citation type="journal article" date="2020" name="Cell">
        <title>Large-Scale Comparative Analyses of Tick Genomes Elucidate Their Genetic Diversity and Vector Capacities.</title>
        <authorList>
            <consortium name="Tick Genome and Microbiome Consortium (TIGMIC)"/>
            <person name="Jia N."/>
            <person name="Wang J."/>
            <person name="Shi W."/>
            <person name="Du L."/>
            <person name="Sun Y."/>
            <person name="Zhan W."/>
            <person name="Jiang J.F."/>
            <person name="Wang Q."/>
            <person name="Zhang B."/>
            <person name="Ji P."/>
            <person name="Bell-Sakyi L."/>
            <person name="Cui X.M."/>
            <person name="Yuan T.T."/>
            <person name="Jiang B.G."/>
            <person name="Yang W.F."/>
            <person name="Lam T.T."/>
            <person name="Chang Q.C."/>
            <person name="Ding S.J."/>
            <person name="Wang X.J."/>
            <person name="Zhu J.G."/>
            <person name="Ruan X.D."/>
            <person name="Zhao L."/>
            <person name="Wei J.T."/>
            <person name="Ye R.Z."/>
            <person name="Que T.C."/>
            <person name="Du C.H."/>
            <person name="Zhou Y.H."/>
            <person name="Cheng J.X."/>
            <person name="Dai P.F."/>
            <person name="Guo W.B."/>
            <person name="Han X.H."/>
            <person name="Huang E.J."/>
            <person name="Li L.F."/>
            <person name="Wei W."/>
            <person name="Gao Y.C."/>
            <person name="Liu J.Z."/>
            <person name="Shao H.Z."/>
            <person name="Wang X."/>
            <person name="Wang C.C."/>
            <person name="Yang T.C."/>
            <person name="Huo Q.B."/>
            <person name="Li W."/>
            <person name="Chen H.Y."/>
            <person name="Chen S.E."/>
            <person name="Zhou L.G."/>
            <person name="Ni X.B."/>
            <person name="Tian J.H."/>
            <person name="Sheng Y."/>
            <person name="Liu T."/>
            <person name="Pan Y.S."/>
            <person name="Xia L.Y."/>
            <person name="Li J."/>
            <person name="Zhao F."/>
            <person name="Cao W.C."/>
        </authorList>
    </citation>
    <scope>NUCLEOTIDE SEQUENCE</scope>
    <source>
        <strain evidence="2">Rmic-2018</strain>
    </source>
</reference>
<name>A0A9J6EVD6_RHIMP</name>
<dbReference type="AlphaFoldDB" id="A0A9J6EVD6"/>
<accession>A0A9J6EVD6</accession>
<proteinExistence type="predicted"/>
<evidence type="ECO:0000313" key="2">
    <source>
        <dbReference type="EMBL" id="KAH8038149.1"/>
    </source>
</evidence>
<evidence type="ECO:0000313" key="3">
    <source>
        <dbReference type="Proteomes" id="UP000821866"/>
    </source>
</evidence>
<feature type="compositionally biased region" description="Basic and acidic residues" evidence="1">
    <location>
        <begin position="73"/>
        <end position="105"/>
    </location>
</feature>
<feature type="compositionally biased region" description="Basic and acidic residues" evidence="1">
    <location>
        <begin position="21"/>
        <end position="55"/>
    </location>
</feature>
<protein>
    <submittedName>
        <fullName evidence="2">Uncharacterized protein</fullName>
    </submittedName>
</protein>
<feature type="compositionally biased region" description="Polar residues" evidence="1">
    <location>
        <begin position="1"/>
        <end position="20"/>
    </location>
</feature>
<dbReference type="EMBL" id="JABSTU010000002">
    <property type="protein sequence ID" value="KAH8038149.1"/>
    <property type="molecule type" value="Genomic_DNA"/>
</dbReference>
<dbReference type="Proteomes" id="UP000821866">
    <property type="component" value="Chromosome 10"/>
</dbReference>